<feature type="transmembrane region" description="Helical" evidence="1">
    <location>
        <begin position="158"/>
        <end position="179"/>
    </location>
</feature>
<evidence type="ECO:0000313" key="2">
    <source>
        <dbReference type="EMBL" id="HDX33743.1"/>
    </source>
</evidence>
<dbReference type="EMBL" id="DSMG01000199">
    <property type="protein sequence ID" value="HDX33743.1"/>
    <property type="molecule type" value="Genomic_DNA"/>
</dbReference>
<organism evidence="2">
    <name type="scientific">Caldilinea aerophila</name>
    <dbReference type="NCBI Taxonomy" id="133453"/>
    <lineage>
        <taxon>Bacteria</taxon>
        <taxon>Bacillati</taxon>
        <taxon>Chloroflexota</taxon>
        <taxon>Caldilineae</taxon>
        <taxon>Caldilineales</taxon>
        <taxon>Caldilineaceae</taxon>
        <taxon>Caldilinea</taxon>
    </lineage>
</organism>
<keyword evidence="1" id="KW-0472">Membrane</keyword>
<evidence type="ECO:0000256" key="1">
    <source>
        <dbReference type="SAM" id="Phobius"/>
    </source>
</evidence>
<sequence>MILILGLVAAAGVTGAVYLLYVARGKETPEIRKEFGALFFIIGLFSLGGFVQLIWSDWAGFPAGHYTELFGVTTGLFAFMLLCAGFFLYVGLELRALAWPSVLLGLYLIQGARAVLDFNLTRNPTMTFVLWIAAGLASIGMLPYAYTGESTRQKLAYAGAVVLVIMALAAFATGFFGFYGHIAEVLQAK</sequence>
<dbReference type="InterPro" id="IPR009324">
    <property type="entry name" value="DUF981"/>
</dbReference>
<dbReference type="Pfam" id="PF06168">
    <property type="entry name" value="DUF981"/>
    <property type="match status" value="1"/>
</dbReference>
<feature type="transmembrane region" description="Helical" evidence="1">
    <location>
        <begin position="67"/>
        <end position="90"/>
    </location>
</feature>
<protein>
    <submittedName>
        <fullName evidence="2">DUF981 domain-containing protein</fullName>
    </submittedName>
</protein>
<feature type="transmembrane region" description="Helical" evidence="1">
    <location>
        <begin position="96"/>
        <end position="116"/>
    </location>
</feature>
<dbReference type="AlphaFoldDB" id="A0A7C1JDN8"/>
<comment type="caution">
    <text evidence="2">The sequence shown here is derived from an EMBL/GenBank/DDBJ whole genome shotgun (WGS) entry which is preliminary data.</text>
</comment>
<proteinExistence type="predicted"/>
<gene>
    <name evidence="2" type="ORF">ENQ20_20020</name>
</gene>
<feature type="transmembrane region" description="Helical" evidence="1">
    <location>
        <begin position="35"/>
        <end position="55"/>
    </location>
</feature>
<feature type="transmembrane region" description="Helical" evidence="1">
    <location>
        <begin position="128"/>
        <end position="146"/>
    </location>
</feature>
<accession>A0A7C1JDN8</accession>
<keyword evidence="1" id="KW-1133">Transmembrane helix</keyword>
<reference evidence="2" key="1">
    <citation type="journal article" date="2020" name="mSystems">
        <title>Genome- and Community-Level Interaction Insights into Carbon Utilization and Element Cycling Functions of Hydrothermarchaeota in Hydrothermal Sediment.</title>
        <authorList>
            <person name="Zhou Z."/>
            <person name="Liu Y."/>
            <person name="Xu W."/>
            <person name="Pan J."/>
            <person name="Luo Z.H."/>
            <person name="Li M."/>
        </authorList>
    </citation>
    <scope>NUCLEOTIDE SEQUENCE [LARGE SCALE GENOMIC DNA]</scope>
    <source>
        <strain evidence="2">SpSt-289</strain>
    </source>
</reference>
<name>A0A7C1JDN8_9CHLR</name>
<keyword evidence="1" id="KW-0812">Transmembrane</keyword>